<dbReference type="InterPro" id="IPR036977">
    <property type="entry name" value="DNA_primase_Znf_CHC2"/>
</dbReference>
<dbReference type="Gene3D" id="3.90.580.10">
    <property type="entry name" value="Zinc finger, CHC2-type domain"/>
    <property type="match status" value="1"/>
</dbReference>
<feature type="domain" description="Toprim" evidence="15">
    <location>
        <begin position="258"/>
        <end position="339"/>
    </location>
</feature>
<evidence type="ECO:0000313" key="17">
    <source>
        <dbReference type="Proteomes" id="UP000181969"/>
    </source>
</evidence>
<comment type="similarity">
    <text evidence="12 13">Belongs to the DnaG primase family.</text>
</comment>
<keyword evidence="6 12" id="KW-0479">Metal-binding</keyword>
<dbReference type="GO" id="GO:0005737">
    <property type="term" value="C:cytoplasm"/>
    <property type="evidence" value="ECO:0007669"/>
    <property type="project" value="TreeGrafter"/>
</dbReference>
<keyword evidence="4 12" id="KW-0548">Nucleotidyltransferase</keyword>
<dbReference type="Proteomes" id="UP000181969">
    <property type="component" value="Unassembled WGS sequence"/>
</dbReference>
<comment type="function">
    <text evidence="12 13">RNA polymerase that catalyzes the synthesis of short RNA molecules used as primers for DNA polymerase during DNA replication.</text>
</comment>
<dbReference type="InterPro" id="IPR013264">
    <property type="entry name" value="DNAG_N"/>
</dbReference>
<dbReference type="InterPro" id="IPR030846">
    <property type="entry name" value="DnaG_bac"/>
</dbReference>
<evidence type="ECO:0000256" key="6">
    <source>
        <dbReference type="ARBA" id="ARBA00022723"/>
    </source>
</evidence>
<dbReference type="SMART" id="SM00400">
    <property type="entry name" value="ZnF_CHCC"/>
    <property type="match status" value="1"/>
</dbReference>
<organism evidence="16 17">
    <name type="scientific">Lactococcus garvieae</name>
    <dbReference type="NCBI Taxonomy" id="1363"/>
    <lineage>
        <taxon>Bacteria</taxon>
        <taxon>Bacillati</taxon>
        <taxon>Bacillota</taxon>
        <taxon>Bacilli</taxon>
        <taxon>Lactobacillales</taxon>
        <taxon>Streptococcaceae</taxon>
        <taxon>Lactococcus</taxon>
    </lineage>
</organism>
<comment type="catalytic activity">
    <reaction evidence="12">
        <text>ssDNA + n NTP = ssDNA/pppN(pN)n-1 hybrid + (n-1) diphosphate.</text>
        <dbReference type="EC" id="2.7.7.101"/>
    </reaction>
</comment>
<dbReference type="Gene3D" id="3.90.980.10">
    <property type="entry name" value="DNA primase, catalytic core, N-terminal domain"/>
    <property type="match status" value="1"/>
</dbReference>
<keyword evidence="2 12" id="KW-0639">Primosome</keyword>
<evidence type="ECO:0000256" key="3">
    <source>
        <dbReference type="ARBA" id="ARBA00022679"/>
    </source>
</evidence>
<dbReference type="HAMAP" id="MF_00974">
    <property type="entry name" value="DNA_primase_DnaG"/>
    <property type="match status" value="1"/>
</dbReference>
<evidence type="ECO:0000256" key="1">
    <source>
        <dbReference type="ARBA" id="ARBA00022478"/>
    </source>
</evidence>
<comment type="cofactor">
    <cofactor evidence="12 13 14">
        <name>Zn(2+)</name>
        <dbReference type="ChEBI" id="CHEBI:29105"/>
    </cofactor>
    <text evidence="12 13 14">Binds 1 zinc ion per monomer.</text>
</comment>
<evidence type="ECO:0000256" key="7">
    <source>
        <dbReference type="ARBA" id="ARBA00022771"/>
    </source>
</evidence>
<reference evidence="16 17" key="1">
    <citation type="submission" date="2016-10" db="EMBL/GenBank/DDBJ databases">
        <authorList>
            <person name="de Groot N.N."/>
        </authorList>
    </citation>
    <scope>NUCLEOTIDE SEQUENCE [LARGE SCALE GENOMIC DNA]</scope>
    <source>
        <strain evidence="16 17">M79</strain>
    </source>
</reference>
<keyword evidence="7 12" id="KW-0863">Zinc-finger</keyword>
<keyword evidence="9" id="KW-0460">Magnesium</keyword>
<evidence type="ECO:0000313" key="16">
    <source>
        <dbReference type="EMBL" id="SFL46084.1"/>
    </source>
</evidence>
<accession>A0A1I4HVG6</accession>
<keyword evidence="8 12" id="KW-0862">Zinc</keyword>
<dbReference type="SUPFAM" id="SSF56731">
    <property type="entry name" value="DNA primase core"/>
    <property type="match status" value="1"/>
</dbReference>
<evidence type="ECO:0000256" key="4">
    <source>
        <dbReference type="ARBA" id="ARBA00022695"/>
    </source>
</evidence>
<dbReference type="Gene3D" id="1.10.860.10">
    <property type="entry name" value="DNAb Helicase, Chain A"/>
    <property type="match status" value="1"/>
</dbReference>
<evidence type="ECO:0000256" key="12">
    <source>
        <dbReference type="HAMAP-Rule" id="MF_00974"/>
    </source>
</evidence>
<dbReference type="GO" id="GO:0003677">
    <property type="term" value="F:DNA binding"/>
    <property type="evidence" value="ECO:0007669"/>
    <property type="project" value="UniProtKB-KW"/>
</dbReference>
<protein>
    <recommendedName>
        <fullName evidence="12 13">DNA primase</fullName>
        <ecNumber evidence="12">2.7.7.101</ecNumber>
    </recommendedName>
</protein>
<dbReference type="GO" id="GO:0003899">
    <property type="term" value="F:DNA-directed RNA polymerase activity"/>
    <property type="evidence" value="ECO:0007669"/>
    <property type="project" value="UniProtKB-UniRule"/>
</dbReference>
<evidence type="ECO:0000256" key="8">
    <source>
        <dbReference type="ARBA" id="ARBA00022833"/>
    </source>
</evidence>
<dbReference type="InterPro" id="IPR016136">
    <property type="entry name" value="DNA_helicase_N/primase_C"/>
</dbReference>
<dbReference type="InterPro" id="IPR006171">
    <property type="entry name" value="TOPRIM_dom"/>
</dbReference>
<evidence type="ECO:0000256" key="5">
    <source>
        <dbReference type="ARBA" id="ARBA00022705"/>
    </source>
</evidence>
<dbReference type="CDD" id="cd03364">
    <property type="entry name" value="TOPRIM_DnaG_primases"/>
    <property type="match status" value="1"/>
</dbReference>
<keyword evidence="1 12" id="KW-0240">DNA-directed RNA polymerase</keyword>
<dbReference type="InterPro" id="IPR037068">
    <property type="entry name" value="DNA_primase_core_N_sf"/>
</dbReference>
<dbReference type="Pfam" id="PF01807">
    <property type="entry name" value="Zn_ribbon_DnaG"/>
    <property type="match status" value="1"/>
</dbReference>
<dbReference type="InterPro" id="IPR050219">
    <property type="entry name" value="DnaG_primase"/>
</dbReference>
<keyword evidence="10 12" id="KW-0238">DNA-binding</keyword>
<dbReference type="OrthoDB" id="9803773at2"/>
<dbReference type="GO" id="GO:0000428">
    <property type="term" value="C:DNA-directed RNA polymerase complex"/>
    <property type="evidence" value="ECO:0007669"/>
    <property type="project" value="UniProtKB-KW"/>
</dbReference>
<dbReference type="GO" id="GO:1990077">
    <property type="term" value="C:primosome complex"/>
    <property type="evidence" value="ECO:0007669"/>
    <property type="project" value="UniProtKB-KW"/>
</dbReference>
<name>A0A1I4HVG6_9LACT</name>
<keyword evidence="5 12" id="KW-0235">DNA replication</keyword>
<dbReference type="RefSeq" id="WP_074751467.1">
    <property type="nucleotide sequence ID" value="NZ_FOTJ01000011.1"/>
</dbReference>
<dbReference type="PANTHER" id="PTHR30313:SF2">
    <property type="entry name" value="DNA PRIMASE"/>
    <property type="match status" value="1"/>
</dbReference>
<evidence type="ECO:0000256" key="14">
    <source>
        <dbReference type="PIRSR" id="PIRSR002811-1"/>
    </source>
</evidence>
<dbReference type="Pfam" id="PF10410">
    <property type="entry name" value="DnaB_bind"/>
    <property type="match status" value="1"/>
</dbReference>
<evidence type="ECO:0000256" key="11">
    <source>
        <dbReference type="ARBA" id="ARBA00023163"/>
    </source>
</evidence>
<feature type="zinc finger region" description="CHC2-type" evidence="12 14">
    <location>
        <begin position="39"/>
        <end position="63"/>
    </location>
</feature>
<evidence type="ECO:0000259" key="15">
    <source>
        <dbReference type="PROSITE" id="PS50880"/>
    </source>
</evidence>
<dbReference type="GO" id="GO:0006269">
    <property type="term" value="P:DNA replication, synthesis of primer"/>
    <property type="evidence" value="ECO:0007669"/>
    <property type="project" value="UniProtKB-UniRule"/>
</dbReference>
<proteinExistence type="inferred from homology"/>
<dbReference type="InterPro" id="IPR034151">
    <property type="entry name" value="TOPRIM_DnaG_bac"/>
</dbReference>
<dbReference type="AlphaFoldDB" id="A0A1I4HVG6"/>
<dbReference type="InterPro" id="IPR002694">
    <property type="entry name" value="Znf_CHC2"/>
</dbReference>
<dbReference type="EMBL" id="FOTJ01000011">
    <property type="protein sequence ID" value="SFL46084.1"/>
    <property type="molecule type" value="Genomic_DNA"/>
</dbReference>
<evidence type="ECO:0000256" key="2">
    <source>
        <dbReference type="ARBA" id="ARBA00022515"/>
    </source>
</evidence>
<gene>
    <name evidence="12" type="primary">dnaG</name>
    <name evidence="16" type="ORF">SAMN05216438_1117</name>
</gene>
<sequence length="628" mass="71467">MAFLTNEEVIELKNQVNIADLISQYVPLTKSGKNYLGLCPFHGEKTPSFNVNADKGFYHCFGCGKSGDVIDFIKDYKQVGFVDAVKDVASFAGITLNIEDDSTAEKDNPNALLYDINNQAARLYNIVLTSTEIGEKARLYLEKRGITADIIKQFNIGLAPDENDFIFKNLSGKFDESVQANSGLFNFSSNKVFDAFQNRIMFPLKNEYGHVVGFSGRKWQENDTSKAKYINTSATKIFDKSYELYNLDRAKPVISKTREVYLMEGFMDVIAAYKAGIFNVVATMGTALTDKHVKRLKKIAKNYVLIYDGDQAGQNAIYKAIGLIGEEKTQIVRVPEGLDPDDYSKKYSLESLAGLMENSRIQPTEFLIDYLKPENLSNLQNQLDFIEQMAPVIARVSSITAQDAFIRKLVEILPDFEYNQVEQSVNLKRENVLKSRAEAGNFEESFGSFSEEDFTNYPDPGFIASEQDYYETFSPAQEAVKTVQQPQLPSLSRSERAEEQLLNRMIYHQSVLQKFAEDETFRFVHQRYQNLFDKIILEVMSFEEIDPSHFGSSLDADEKNLFYQILSLDLPDETSSQELDDLVAVFAKEMEQIKFSELQKQLENAQKVGNKERELELTIQIINQKKKI</sequence>
<evidence type="ECO:0000256" key="13">
    <source>
        <dbReference type="PIRNR" id="PIRNR002811"/>
    </source>
</evidence>
<keyword evidence="11 12" id="KW-0804">Transcription</keyword>
<evidence type="ECO:0000256" key="10">
    <source>
        <dbReference type="ARBA" id="ARBA00023125"/>
    </source>
</evidence>
<dbReference type="InterPro" id="IPR006295">
    <property type="entry name" value="DNA_primase_DnaG"/>
</dbReference>
<dbReference type="PROSITE" id="PS50880">
    <property type="entry name" value="TOPRIM"/>
    <property type="match status" value="1"/>
</dbReference>
<evidence type="ECO:0000256" key="9">
    <source>
        <dbReference type="ARBA" id="ARBA00022842"/>
    </source>
</evidence>
<dbReference type="GO" id="GO:0008270">
    <property type="term" value="F:zinc ion binding"/>
    <property type="evidence" value="ECO:0007669"/>
    <property type="project" value="UniProtKB-UniRule"/>
</dbReference>
<dbReference type="NCBIfam" id="TIGR01391">
    <property type="entry name" value="dnaG"/>
    <property type="match status" value="1"/>
</dbReference>
<dbReference type="PIRSF" id="PIRSF002811">
    <property type="entry name" value="DnaG"/>
    <property type="match status" value="1"/>
</dbReference>
<dbReference type="FunFam" id="3.90.580.10:FF:000001">
    <property type="entry name" value="DNA primase"/>
    <property type="match status" value="1"/>
</dbReference>
<comment type="domain">
    <text evidence="12">Contains an N-terminal zinc-binding domain, a central core domain that contains the primase activity, and a C-terminal DnaB-binding domain.</text>
</comment>
<dbReference type="InterPro" id="IPR019475">
    <property type="entry name" value="DNA_primase_DnaB-bd"/>
</dbReference>
<dbReference type="SUPFAM" id="SSF57783">
    <property type="entry name" value="Zinc beta-ribbon"/>
    <property type="match status" value="1"/>
</dbReference>
<dbReference type="PANTHER" id="PTHR30313">
    <property type="entry name" value="DNA PRIMASE"/>
    <property type="match status" value="1"/>
</dbReference>
<dbReference type="Pfam" id="PF08275">
    <property type="entry name" value="DNAG_N"/>
    <property type="match status" value="1"/>
</dbReference>
<comment type="subunit">
    <text evidence="12">Monomer. Interacts with DnaB.</text>
</comment>
<dbReference type="EC" id="2.7.7.101" evidence="12"/>
<dbReference type="Gene3D" id="3.40.1360.10">
    <property type="match status" value="1"/>
</dbReference>
<dbReference type="Pfam" id="PF13155">
    <property type="entry name" value="Toprim_2"/>
    <property type="match status" value="1"/>
</dbReference>
<keyword evidence="3 12" id="KW-0808">Transferase</keyword>
<dbReference type="SMART" id="SM00493">
    <property type="entry name" value="TOPRIM"/>
    <property type="match status" value="1"/>
</dbReference>